<dbReference type="PANTHER" id="PTHR33620:SF1">
    <property type="entry name" value="UREASE ACCESSORY PROTEIN F"/>
    <property type="match status" value="1"/>
</dbReference>
<dbReference type="GO" id="GO:0005737">
    <property type="term" value="C:cytoplasm"/>
    <property type="evidence" value="ECO:0007669"/>
    <property type="project" value="UniProtKB-SubCell"/>
</dbReference>
<protein>
    <recommendedName>
        <fullName evidence="3">Urease accessory protein UreF</fullName>
    </recommendedName>
</protein>
<dbReference type="Pfam" id="PF01730">
    <property type="entry name" value="UreF"/>
    <property type="match status" value="1"/>
</dbReference>
<keyword evidence="2 3" id="KW-0143">Chaperone</keyword>
<keyword evidence="5" id="KW-1185">Reference proteome</keyword>
<evidence type="ECO:0000256" key="2">
    <source>
        <dbReference type="ARBA" id="ARBA00023186"/>
    </source>
</evidence>
<comment type="subcellular location">
    <subcellularLocation>
        <location evidence="3">Cytoplasm</location>
    </subcellularLocation>
</comment>
<accession>A0A3S2ZBQ8</accession>
<reference evidence="5" key="1">
    <citation type="submission" date="2019-01" db="EMBL/GenBank/DDBJ databases">
        <title>Gri0909 isolated from a small marine red alga.</title>
        <authorList>
            <person name="Kim J."/>
            <person name="Jeong S.E."/>
            <person name="Jeon C.O."/>
        </authorList>
    </citation>
    <scope>NUCLEOTIDE SEQUENCE [LARGE SCALE GENOMIC DNA]</scope>
    <source>
        <strain evidence="5">Gri0909</strain>
    </source>
</reference>
<dbReference type="PANTHER" id="PTHR33620">
    <property type="entry name" value="UREASE ACCESSORY PROTEIN F"/>
    <property type="match status" value="1"/>
</dbReference>
<evidence type="ECO:0000256" key="3">
    <source>
        <dbReference type="HAMAP-Rule" id="MF_01385"/>
    </source>
</evidence>
<dbReference type="AlphaFoldDB" id="A0A3S2ZBQ8"/>
<comment type="subunit">
    <text evidence="3">UreD, UreF and UreG form a complex that acts as a GTP-hydrolysis-dependent molecular chaperone, activating the urease apoprotein by helping to assemble the nickel containing metallocenter of UreC. The UreE protein probably delivers the nickel.</text>
</comment>
<dbReference type="EMBL" id="SADE01000001">
    <property type="protein sequence ID" value="RVU38919.1"/>
    <property type="molecule type" value="Genomic_DNA"/>
</dbReference>
<keyword evidence="3" id="KW-0963">Cytoplasm</keyword>
<dbReference type="InterPro" id="IPR038277">
    <property type="entry name" value="UreF_sf"/>
</dbReference>
<name>A0A3S2ZBQ8_9PROT</name>
<dbReference type="HAMAP" id="MF_01385">
    <property type="entry name" value="UreF"/>
    <property type="match status" value="1"/>
</dbReference>
<comment type="function">
    <text evidence="3">Required for maturation of urease via the functional incorporation of the urease nickel metallocenter.</text>
</comment>
<dbReference type="PIRSF" id="PIRSF009467">
    <property type="entry name" value="Ureas_acces_UreF"/>
    <property type="match status" value="1"/>
</dbReference>
<dbReference type="InterPro" id="IPR002639">
    <property type="entry name" value="UreF"/>
</dbReference>
<comment type="similarity">
    <text evidence="3">Belongs to the UreF family.</text>
</comment>
<dbReference type="OrthoDB" id="9798772at2"/>
<evidence type="ECO:0000313" key="4">
    <source>
        <dbReference type="EMBL" id="RVU38919.1"/>
    </source>
</evidence>
<dbReference type="RefSeq" id="WP_127764290.1">
    <property type="nucleotide sequence ID" value="NZ_SADE01000001.1"/>
</dbReference>
<dbReference type="Gene3D" id="1.10.4190.10">
    <property type="entry name" value="Urease accessory protein UreF"/>
    <property type="match status" value="1"/>
</dbReference>
<proteinExistence type="inferred from homology"/>
<gene>
    <name evidence="3" type="primary">ureF</name>
    <name evidence="4" type="ORF">EOI86_06550</name>
</gene>
<organism evidence="4 5">
    <name type="scientific">Hwanghaeella grinnelliae</name>
    <dbReference type="NCBI Taxonomy" id="2500179"/>
    <lineage>
        <taxon>Bacteria</taxon>
        <taxon>Pseudomonadati</taxon>
        <taxon>Pseudomonadota</taxon>
        <taxon>Alphaproteobacteria</taxon>
        <taxon>Rhodospirillales</taxon>
        <taxon>Rhodospirillaceae</taxon>
        <taxon>Hwanghaeella</taxon>
    </lineage>
</organism>
<dbReference type="GO" id="GO:0016151">
    <property type="term" value="F:nickel cation binding"/>
    <property type="evidence" value="ECO:0007669"/>
    <property type="project" value="UniProtKB-UniRule"/>
</dbReference>
<evidence type="ECO:0000256" key="1">
    <source>
        <dbReference type="ARBA" id="ARBA00022988"/>
    </source>
</evidence>
<dbReference type="Proteomes" id="UP000287447">
    <property type="component" value="Unassembled WGS sequence"/>
</dbReference>
<keyword evidence="1 3" id="KW-0996">Nickel insertion</keyword>
<evidence type="ECO:0000313" key="5">
    <source>
        <dbReference type="Proteomes" id="UP000287447"/>
    </source>
</evidence>
<sequence>MAAPSSLSESRALLRLMTWMSPSFPVGAFTYSHGLEWAVEQGDVKDAETLRLWLLDVLQHGSGRSDAILLAEAWRRVTGQAGEIGEGVDLADLVDLALALNPSEERLLESESQGKAFVKAAKAGWPVLDGCGEDLVRDIARAPYPIAVGAVAGLSGIALEDALAAFLHGVVANLVSAGVRLVPLGQSDGIRVLAALEGELLSRADWAAKAGFEELGGFAPLIDIASMKHETQYTRLFRS</sequence>
<comment type="caution">
    <text evidence="4">The sequence shown here is derived from an EMBL/GenBank/DDBJ whole genome shotgun (WGS) entry which is preliminary data.</text>
</comment>